<keyword evidence="7" id="KW-1185">Reference proteome</keyword>
<feature type="region of interest" description="Disordered" evidence="4">
    <location>
        <begin position="1220"/>
        <end position="1291"/>
    </location>
</feature>
<feature type="signal peptide" evidence="5">
    <location>
        <begin position="1"/>
        <end position="18"/>
    </location>
</feature>
<evidence type="ECO:0000313" key="6">
    <source>
        <dbReference type="EMBL" id="PWA74213.1"/>
    </source>
</evidence>
<dbReference type="PRINTS" id="PR00131">
    <property type="entry name" value="GLHYDRLASE1"/>
</dbReference>
<keyword evidence="5" id="KW-0732">Signal</keyword>
<dbReference type="GO" id="GO:0008422">
    <property type="term" value="F:beta-glucosidase activity"/>
    <property type="evidence" value="ECO:0007669"/>
    <property type="project" value="TreeGrafter"/>
</dbReference>
<evidence type="ECO:0000313" key="7">
    <source>
        <dbReference type="Proteomes" id="UP000245207"/>
    </source>
</evidence>
<feature type="region of interest" description="Disordered" evidence="4">
    <location>
        <begin position="1100"/>
        <end position="1133"/>
    </location>
</feature>
<dbReference type="InterPro" id="IPR001360">
    <property type="entry name" value="Glyco_hydro_1"/>
</dbReference>
<feature type="region of interest" description="Disordered" evidence="4">
    <location>
        <begin position="1356"/>
        <end position="1382"/>
    </location>
</feature>
<dbReference type="Proteomes" id="UP000245207">
    <property type="component" value="Unassembled WGS sequence"/>
</dbReference>
<keyword evidence="2" id="KW-0378">Hydrolase</keyword>
<dbReference type="PROSITE" id="PS00653">
    <property type="entry name" value="GLYCOSYL_HYDROL_F1_2"/>
    <property type="match status" value="1"/>
</dbReference>
<accession>A0A2U1NL28</accession>
<comment type="caution">
    <text evidence="6">The sequence shown here is derived from an EMBL/GenBank/DDBJ whole genome shotgun (WGS) entry which is preliminary data.</text>
</comment>
<feature type="chain" id="PRO_5015731518" evidence="5">
    <location>
        <begin position="19"/>
        <end position="1403"/>
    </location>
</feature>
<sequence length="1403" mass="158001">MFGFVLLLLLGAKLSINGQDIKRSDFPHGFLFGVSTSSYQIEGAYLEDGKSVNNWDAFALSPGMIEDGSNGFIADDHYHQYLKDIDIVQSLGVDAYRFSISWTRILPRGRFGEVNQNGVMFYNKILDDLIWRGIKPFVTIYHHDFPQELQDRYESWLNPLMQEDYVHFAETCFKNFGDRVKHWITINEPNLFTQMAYQTGKYPPARCSPPFGNCSAGNSDIEPLIAVHNLLLSHGKAHEQGGSIGIVVDCLNYAPLTDSDLDQEAAKRGLAFYIGWVLDPLIFGEYPSEMRRYLGNSLPRFSKAESNFMTDCVDFIGVNYYTTQYAKDCIYSSCSLTGNRPIKGFVDATSERDGILIGEPTAIEILKVVPNGIGEMIDYLKKRYDNKPMFITENGYSEPNVQDQVQNILNDEKRIEFHKMHLWSLAQAIRDGANVRGYFVWTLMDDFEWIHGYIPRFGLYYIDRKTLDRTPKLSARWLHQHFVVYRTTMDSRTRLDYALFQLTPTRTRCDLVICAGDCKEKLASGLLEPFVAHLKYAKDQVSKGGYSIKLSAPDSAFWFTKSTLERFVRFVSTPEVLERFITIEREIANIDCSILTNVPSDSQSVNGLDEYSNKSAAFAYKYENNTSDAAHEDDSKVRLQRVLETRKAVLQREQAMVYARALVAGFETDNLADLVCFADAFGSPRLRDACMNFMELCNTKSNDTVWMDEVAAMQAYSRSQYDYMERSGGILEYDHGKELRINVKQQNGSVDGATDSSISHGSHFHPYMQTNQAGPTFQPPYQGYPFPGMVVPPYYQGNLPWPPNVEDSRHRGKLSHMKGSQDDNFDSSDSSSESDSGSDKRSSSRKVVIRNINYINPMSDGGSDAEREYDDNLDLVRSVENKQEEDMITQQWNIFQNLLMKDANSNESKEVTKRSNDGDSLNGNKNHVGNLRSTDDVIPVIKRHSTFKEELVSHKFEGPAIIPSVTRPKERDIFEDNFKSAERTKDVLVDDPLAVQARSLSGLSDSQLRTQDVLMISETNRNKKKVEATYVNEPSDLYIVLERDTSCQETTTAWNPEMESESCNQKVLKLDFAAEGKSTKSRTKTLVGKGLERKGTTIEANSKALVGSRSKKSAETKTTKLNGQSEKDEEKRKKMEELLTQRQKRIAERSALMSKITKIDKSNAQRVSRDIKKPNKPVIKSSTIDRLSAARVVNPKVLPTKSKPDNIPTKATIKKNAGSKLVSKPAKVTTKENGTSHASVSQKTVGDEKKKVKPAKAKPINKNIGSTVSSGPKKKTADINTSKQLPKASSVKKLGNEVAQIGVSTRAQLDNKKVASETLHKPSLVLQRDKPRSVTFSINEDNGAKETRNVKLNPEIPMMKNSTPLPGKSSPGRSNSRKKWTKVETTTKVLNGFKKFLSFARMS</sequence>
<dbReference type="InterPro" id="IPR017853">
    <property type="entry name" value="GH"/>
</dbReference>
<dbReference type="EMBL" id="PKPP01002601">
    <property type="protein sequence ID" value="PWA74213.1"/>
    <property type="molecule type" value="Genomic_DNA"/>
</dbReference>
<evidence type="ECO:0000256" key="1">
    <source>
        <dbReference type="ARBA" id="ARBA00010838"/>
    </source>
</evidence>
<dbReference type="Gene3D" id="3.20.20.80">
    <property type="entry name" value="Glycosidases"/>
    <property type="match status" value="1"/>
</dbReference>
<feature type="compositionally biased region" description="Polar residues" evidence="4">
    <location>
        <begin position="918"/>
        <end position="927"/>
    </location>
</feature>
<dbReference type="STRING" id="35608.A0A2U1NL28"/>
<evidence type="ECO:0000256" key="5">
    <source>
        <dbReference type="SAM" id="SignalP"/>
    </source>
</evidence>
<feature type="region of interest" description="Disordered" evidence="4">
    <location>
        <begin position="802"/>
        <end position="845"/>
    </location>
</feature>
<keyword evidence="3" id="KW-0326">Glycosidase</keyword>
<organism evidence="6 7">
    <name type="scientific">Artemisia annua</name>
    <name type="common">Sweet wormwood</name>
    <dbReference type="NCBI Taxonomy" id="35608"/>
    <lineage>
        <taxon>Eukaryota</taxon>
        <taxon>Viridiplantae</taxon>
        <taxon>Streptophyta</taxon>
        <taxon>Embryophyta</taxon>
        <taxon>Tracheophyta</taxon>
        <taxon>Spermatophyta</taxon>
        <taxon>Magnoliopsida</taxon>
        <taxon>eudicotyledons</taxon>
        <taxon>Gunneridae</taxon>
        <taxon>Pentapetalae</taxon>
        <taxon>asterids</taxon>
        <taxon>campanulids</taxon>
        <taxon>Asterales</taxon>
        <taxon>Asteraceae</taxon>
        <taxon>Asteroideae</taxon>
        <taxon>Anthemideae</taxon>
        <taxon>Artemisiinae</taxon>
        <taxon>Artemisia</taxon>
    </lineage>
</organism>
<evidence type="ECO:0000256" key="4">
    <source>
        <dbReference type="SAM" id="MobiDB-lite"/>
    </source>
</evidence>
<dbReference type="Pfam" id="PF00232">
    <property type="entry name" value="Glyco_hydro_1"/>
    <property type="match status" value="1"/>
</dbReference>
<evidence type="ECO:0000256" key="3">
    <source>
        <dbReference type="ARBA" id="ARBA00023295"/>
    </source>
</evidence>
<gene>
    <name evidence="6" type="ORF">CTI12_AA254700</name>
</gene>
<dbReference type="OrthoDB" id="65569at2759"/>
<feature type="compositionally biased region" description="Basic and acidic residues" evidence="4">
    <location>
        <begin position="907"/>
        <end position="917"/>
    </location>
</feature>
<dbReference type="PANTHER" id="PTHR10353">
    <property type="entry name" value="GLYCOSYL HYDROLASE"/>
    <property type="match status" value="1"/>
</dbReference>
<comment type="similarity">
    <text evidence="1">Belongs to the glycosyl hydrolase 1 family.</text>
</comment>
<dbReference type="InterPro" id="IPR033132">
    <property type="entry name" value="GH_1_N_CS"/>
</dbReference>
<dbReference type="SUPFAM" id="SSF51445">
    <property type="entry name" value="(Trans)glycosidases"/>
    <property type="match status" value="1"/>
</dbReference>
<proteinExistence type="inferred from homology"/>
<dbReference type="PANTHER" id="PTHR10353:SF175">
    <property type="entry name" value="BETA-GLUCOSIDASE 18-LIKE ISOFORM X1"/>
    <property type="match status" value="1"/>
</dbReference>
<dbReference type="GO" id="GO:0005975">
    <property type="term" value="P:carbohydrate metabolic process"/>
    <property type="evidence" value="ECO:0007669"/>
    <property type="project" value="InterPro"/>
</dbReference>
<dbReference type="FunFam" id="3.20.20.80:FF:000020">
    <property type="entry name" value="Beta-glucosidase 12"/>
    <property type="match status" value="1"/>
</dbReference>
<protein>
    <submittedName>
        <fullName evidence="6">Inactive beta-glucosidase 14</fullName>
    </submittedName>
</protein>
<feature type="region of interest" description="Disordered" evidence="4">
    <location>
        <begin position="905"/>
        <end position="931"/>
    </location>
</feature>
<name>A0A2U1NL28_ARTAN</name>
<feature type="compositionally biased region" description="Polar residues" evidence="4">
    <location>
        <begin position="1231"/>
        <end position="1244"/>
    </location>
</feature>
<reference evidence="6 7" key="1">
    <citation type="journal article" date="2018" name="Mol. Plant">
        <title>The genome of Artemisia annua provides insight into the evolution of Asteraceae family and artemisinin biosynthesis.</title>
        <authorList>
            <person name="Shen Q."/>
            <person name="Zhang L."/>
            <person name="Liao Z."/>
            <person name="Wang S."/>
            <person name="Yan T."/>
            <person name="Shi P."/>
            <person name="Liu M."/>
            <person name="Fu X."/>
            <person name="Pan Q."/>
            <person name="Wang Y."/>
            <person name="Lv Z."/>
            <person name="Lu X."/>
            <person name="Zhang F."/>
            <person name="Jiang W."/>
            <person name="Ma Y."/>
            <person name="Chen M."/>
            <person name="Hao X."/>
            <person name="Li L."/>
            <person name="Tang Y."/>
            <person name="Lv G."/>
            <person name="Zhou Y."/>
            <person name="Sun X."/>
            <person name="Brodelius P.E."/>
            <person name="Rose J.K.C."/>
            <person name="Tang K."/>
        </authorList>
    </citation>
    <scope>NUCLEOTIDE SEQUENCE [LARGE SCALE GENOMIC DNA]</scope>
    <source>
        <strain evidence="7">cv. Huhao1</strain>
        <tissue evidence="6">Leaf</tissue>
    </source>
</reference>
<evidence type="ECO:0000256" key="2">
    <source>
        <dbReference type="ARBA" id="ARBA00022801"/>
    </source>
</evidence>